<dbReference type="PANTHER" id="PTHR42685:SF20">
    <property type="entry name" value="HYDROGENASE, PUTATIVE-RELATED"/>
    <property type="match status" value="1"/>
</dbReference>
<reference evidence="2" key="1">
    <citation type="submission" date="2013-11" db="EMBL/GenBank/DDBJ databases">
        <title>Comparative genomics of Ignicoccus.</title>
        <authorList>
            <person name="Podar M."/>
        </authorList>
    </citation>
    <scope>NUCLEOTIDE SEQUENCE</scope>
    <source>
        <strain evidence="2">DSM 13166</strain>
    </source>
</reference>
<gene>
    <name evidence="2" type="ORF">IPA_09505</name>
</gene>
<sequence>MEVYFEDKRLGRWDSGRKIFFLVDRTKYLEEYLNNDLIELKLSTAVKIRNNDEFLVEDKKLEKEKVIVATGVTWRLKERDMVANTIQYIMEGVKIDEVHTMKFLFYQGLVGYAWIFPLSENSVKVGIGGINVSVDELENKLNSIIKKYKLEGKVVKREGAPIDMGGLKPEWGGGPPYAIGEAIGAVMPLTGEGIRPSIITAHALATALTKNNNYKKILSGLGIYKASKLQRKILERVLKQGAELPFKDKELSPKTIEAIYKLGMGELGLRDLLSLASKLPSLLRGII</sequence>
<dbReference type="Pfam" id="PF22578">
    <property type="entry name" value="GGR_cat"/>
    <property type="match status" value="1"/>
</dbReference>
<dbReference type="InterPro" id="IPR036188">
    <property type="entry name" value="FAD/NAD-bd_sf"/>
</dbReference>
<keyword evidence="3" id="KW-1185">Reference proteome</keyword>
<dbReference type="EMBL" id="CP006868">
    <property type="protein sequence ID" value="UXD22906.1"/>
    <property type="molecule type" value="Genomic_DNA"/>
</dbReference>
<dbReference type="InterPro" id="IPR050407">
    <property type="entry name" value="Geranylgeranyl_reductase"/>
</dbReference>
<evidence type="ECO:0000259" key="1">
    <source>
        <dbReference type="Pfam" id="PF22578"/>
    </source>
</evidence>
<organism evidence="2 3">
    <name type="scientific">Ignicoccus pacificus DSM 13166</name>
    <dbReference type="NCBI Taxonomy" id="940294"/>
    <lineage>
        <taxon>Archaea</taxon>
        <taxon>Thermoproteota</taxon>
        <taxon>Thermoprotei</taxon>
        <taxon>Desulfurococcales</taxon>
        <taxon>Desulfurococcaceae</taxon>
        <taxon>Ignicoccus</taxon>
    </lineage>
</organism>
<dbReference type="AlphaFoldDB" id="A0A977PKI7"/>
<feature type="domain" description="Digeranylgeranylglycerophospholipid reductase catalytic" evidence="1">
    <location>
        <begin position="84"/>
        <end position="151"/>
    </location>
</feature>
<name>A0A977PKI7_9CREN</name>
<dbReference type="SUPFAM" id="SSF51905">
    <property type="entry name" value="FAD/NAD(P)-binding domain"/>
    <property type="match status" value="1"/>
</dbReference>
<protein>
    <recommendedName>
        <fullName evidence="1">Digeranylgeranylglycerophospholipid reductase catalytic domain-containing protein</fullName>
    </recommendedName>
</protein>
<dbReference type="KEGG" id="ipc:IPA_09505"/>
<evidence type="ECO:0000313" key="2">
    <source>
        <dbReference type="EMBL" id="UXD22906.1"/>
    </source>
</evidence>
<evidence type="ECO:0000313" key="3">
    <source>
        <dbReference type="Proteomes" id="UP001063698"/>
    </source>
</evidence>
<dbReference type="Proteomes" id="UP001063698">
    <property type="component" value="Chromosome"/>
</dbReference>
<proteinExistence type="predicted"/>
<dbReference type="InterPro" id="IPR054715">
    <property type="entry name" value="GGR_cat"/>
</dbReference>
<accession>A0A977PKI7</accession>
<dbReference type="Gene3D" id="3.50.50.60">
    <property type="entry name" value="FAD/NAD(P)-binding domain"/>
    <property type="match status" value="1"/>
</dbReference>
<dbReference type="PANTHER" id="PTHR42685">
    <property type="entry name" value="GERANYLGERANYL DIPHOSPHATE REDUCTASE"/>
    <property type="match status" value="1"/>
</dbReference>